<keyword evidence="2" id="KW-1185">Reference proteome</keyword>
<dbReference type="EMBL" id="CAJJDN010000045">
    <property type="protein sequence ID" value="CAD8083893.1"/>
    <property type="molecule type" value="Genomic_DNA"/>
</dbReference>
<accession>A0A8S1N2N4</accession>
<dbReference type="OrthoDB" id="301767at2759"/>
<gene>
    <name evidence="1" type="ORF">PSON_ATCC_30995.1.T0450333</name>
</gene>
<proteinExistence type="predicted"/>
<organism evidence="1 2">
    <name type="scientific">Paramecium sonneborni</name>
    <dbReference type="NCBI Taxonomy" id="65129"/>
    <lineage>
        <taxon>Eukaryota</taxon>
        <taxon>Sar</taxon>
        <taxon>Alveolata</taxon>
        <taxon>Ciliophora</taxon>
        <taxon>Intramacronucleata</taxon>
        <taxon>Oligohymenophorea</taxon>
        <taxon>Peniculida</taxon>
        <taxon>Parameciidae</taxon>
        <taxon>Paramecium</taxon>
    </lineage>
</organism>
<comment type="caution">
    <text evidence="1">The sequence shown here is derived from an EMBL/GenBank/DDBJ whole genome shotgun (WGS) entry which is preliminary data.</text>
</comment>
<name>A0A8S1N2N4_9CILI</name>
<protein>
    <submittedName>
        <fullName evidence="1">Uncharacterized protein</fullName>
    </submittedName>
</protein>
<sequence>MQYKLKDIQNFWQSTFLVQQNQNCINGTFFLNYYEKEKEIVETNKQSADNLGSINTNQLTKKKEESFEKLENKIQDDFLDSSLSDSSLEPIKYSYLVQYLISPNEQYLVVSTKQVAFWQVSDKIIILDLKNQKLQSFTFKTDHIGAPPIIFSQDYLIIVDALYAGKPQFIFWDLINHWGKQFIITYNYPINQLIYDPYINQILILTKQNKIVRQQFNIINQNQEIQTVLNFKDGWPKNLLDCYPFQNFHFLNDSFALLINIINQVFLIKFQNQVQVIKYYYWKSIQSEVVKIPQNNSLAVIGNEFEEIPPQLIDFRRGKLIRKAPKLGTNGYLYSYQGSCFLSSIEENKNLEKNQSNGIIFDILRGNIKYRKLMDQKQLEYTKIKFTHNLIAQYCNDKINYNLIY</sequence>
<evidence type="ECO:0000313" key="1">
    <source>
        <dbReference type="EMBL" id="CAD8083893.1"/>
    </source>
</evidence>
<dbReference type="Proteomes" id="UP000692954">
    <property type="component" value="Unassembled WGS sequence"/>
</dbReference>
<evidence type="ECO:0000313" key="2">
    <source>
        <dbReference type="Proteomes" id="UP000692954"/>
    </source>
</evidence>
<reference evidence="1" key="1">
    <citation type="submission" date="2021-01" db="EMBL/GenBank/DDBJ databases">
        <authorList>
            <consortium name="Genoscope - CEA"/>
            <person name="William W."/>
        </authorList>
    </citation>
    <scope>NUCLEOTIDE SEQUENCE</scope>
</reference>
<dbReference type="AlphaFoldDB" id="A0A8S1N2N4"/>